<evidence type="ECO:0000256" key="1">
    <source>
        <dbReference type="SAM" id="Phobius"/>
    </source>
</evidence>
<proteinExistence type="predicted"/>
<dbReference type="RefSeq" id="WP_281000952.1">
    <property type="nucleotide sequence ID" value="NZ_CP069362.1"/>
</dbReference>
<protein>
    <submittedName>
        <fullName evidence="2">Uncharacterized protein</fullName>
    </submittedName>
</protein>
<dbReference type="Proteomes" id="UP001232493">
    <property type="component" value="Chromosome"/>
</dbReference>
<keyword evidence="1" id="KW-0472">Membrane</keyword>
<keyword evidence="1" id="KW-0812">Transmembrane</keyword>
<evidence type="ECO:0000313" key="3">
    <source>
        <dbReference type="Proteomes" id="UP001232493"/>
    </source>
</evidence>
<keyword evidence="1" id="KW-1133">Transmembrane helix</keyword>
<organism evidence="2 3">
    <name type="scientific">Marinitoga aeolica</name>
    <dbReference type="NCBI Taxonomy" id="2809031"/>
    <lineage>
        <taxon>Bacteria</taxon>
        <taxon>Thermotogati</taxon>
        <taxon>Thermotogota</taxon>
        <taxon>Thermotogae</taxon>
        <taxon>Petrotogales</taxon>
        <taxon>Petrotogaceae</taxon>
        <taxon>Marinitoga</taxon>
    </lineage>
</organism>
<evidence type="ECO:0000313" key="2">
    <source>
        <dbReference type="EMBL" id="WGS66012.1"/>
    </source>
</evidence>
<name>A0ABY8PTR3_9BACT</name>
<reference evidence="2 3" key="1">
    <citation type="submission" date="2021-02" db="EMBL/GenBank/DDBJ databases">
        <title>Characterization of Marinitoga sp. nov. str. BP5-C20A.</title>
        <authorList>
            <person name="Erauso G."/>
            <person name="Postec A."/>
        </authorList>
    </citation>
    <scope>NUCLEOTIDE SEQUENCE [LARGE SCALE GENOMIC DNA]</scope>
    <source>
        <strain evidence="2 3">BP5-C20A</strain>
    </source>
</reference>
<feature type="transmembrane region" description="Helical" evidence="1">
    <location>
        <begin position="12"/>
        <end position="33"/>
    </location>
</feature>
<keyword evidence="3" id="KW-1185">Reference proteome</keyword>
<accession>A0ABY8PTR3</accession>
<gene>
    <name evidence="2" type="ORF">JRV97_05540</name>
</gene>
<dbReference type="EMBL" id="CP069362">
    <property type="protein sequence ID" value="WGS66012.1"/>
    <property type="molecule type" value="Genomic_DNA"/>
</dbReference>
<sequence length="137" mass="16381">MLFMFRSRIRFFLNIFSWIFLTISLTVLLFSYINFQNKKHMSKIAQIKRNENIMSEYNLKINSTKKANSKLYDFLNFLEQIKTKVIVQDIDYTPESLDATILIEVIDGMKIISPYQIKENGTLDLMYEEYKILELKK</sequence>